<sequence>MVRDEYNNQVGQREVTDDRSHPTVLELSIIDNNNGFKSYVATIKVFNGIDGENGCTNVRLSGYSLLIQLKDGDPKILLLLLKIVSNSCQTRLNKLFFKLGHRQFD</sequence>
<evidence type="ECO:0000313" key="2">
    <source>
        <dbReference type="Proteomes" id="UP001280121"/>
    </source>
</evidence>
<reference evidence="1" key="1">
    <citation type="journal article" date="2023" name="Plant J.">
        <title>Genome sequences and population genomics provide insights into the demographic history, inbreeding, and mutation load of two 'living fossil' tree species of Dipteronia.</title>
        <authorList>
            <person name="Feng Y."/>
            <person name="Comes H.P."/>
            <person name="Chen J."/>
            <person name="Zhu S."/>
            <person name="Lu R."/>
            <person name="Zhang X."/>
            <person name="Li P."/>
            <person name="Qiu J."/>
            <person name="Olsen K.M."/>
            <person name="Qiu Y."/>
        </authorList>
    </citation>
    <scope>NUCLEOTIDE SEQUENCE</scope>
    <source>
        <strain evidence="1">KIB01</strain>
    </source>
</reference>
<accession>A0AAD9XL61</accession>
<name>A0AAD9XL61_9ROSI</name>
<dbReference type="AlphaFoldDB" id="A0AAD9XL61"/>
<proteinExistence type="predicted"/>
<protein>
    <submittedName>
        <fullName evidence="1">Uncharacterized protein</fullName>
    </submittedName>
</protein>
<evidence type="ECO:0000313" key="1">
    <source>
        <dbReference type="EMBL" id="KAK2661280.1"/>
    </source>
</evidence>
<organism evidence="1 2">
    <name type="scientific">Dipteronia dyeriana</name>
    <dbReference type="NCBI Taxonomy" id="168575"/>
    <lineage>
        <taxon>Eukaryota</taxon>
        <taxon>Viridiplantae</taxon>
        <taxon>Streptophyta</taxon>
        <taxon>Embryophyta</taxon>
        <taxon>Tracheophyta</taxon>
        <taxon>Spermatophyta</taxon>
        <taxon>Magnoliopsida</taxon>
        <taxon>eudicotyledons</taxon>
        <taxon>Gunneridae</taxon>
        <taxon>Pentapetalae</taxon>
        <taxon>rosids</taxon>
        <taxon>malvids</taxon>
        <taxon>Sapindales</taxon>
        <taxon>Sapindaceae</taxon>
        <taxon>Hippocastanoideae</taxon>
        <taxon>Acereae</taxon>
        <taxon>Dipteronia</taxon>
    </lineage>
</organism>
<dbReference type="EMBL" id="JANJYI010000002">
    <property type="protein sequence ID" value="KAK2661280.1"/>
    <property type="molecule type" value="Genomic_DNA"/>
</dbReference>
<comment type="caution">
    <text evidence="1">The sequence shown here is derived from an EMBL/GenBank/DDBJ whole genome shotgun (WGS) entry which is preliminary data.</text>
</comment>
<keyword evidence="2" id="KW-1185">Reference proteome</keyword>
<dbReference type="Proteomes" id="UP001280121">
    <property type="component" value="Unassembled WGS sequence"/>
</dbReference>
<gene>
    <name evidence="1" type="ORF">Ddye_007813</name>
</gene>